<dbReference type="PROSITE" id="PS00198">
    <property type="entry name" value="4FE4S_FER_1"/>
    <property type="match status" value="1"/>
</dbReference>
<evidence type="ECO:0000256" key="4">
    <source>
        <dbReference type="ARBA" id="ARBA00013529"/>
    </source>
</evidence>
<dbReference type="InterPro" id="IPR017896">
    <property type="entry name" value="4Fe4S_Fe-S-bd"/>
</dbReference>
<sequence length="111" mass="11827">MAYVITSPCIDVKDGACVQCCPVDCIYEGERTLYIHPDECISCGVCVSVCPTEAIFHEDEVPQVEVRFTGVNREFFDTGVSALGSPGGACDVGKISCDHPVVAGWPARAVN</sequence>
<evidence type="ECO:0000256" key="1">
    <source>
        <dbReference type="ARBA" id="ARBA00001927"/>
    </source>
</evidence>
<keyword evidence="8" id="KW-0677">Repeat</keyword>
<dbReference type="GO" id="GO:0009055">
    <property type="term" value="F:electron transfer activity"/>
    <property type="evidence" value="ECO:0007669"/>
    <property type="project" value="UniProtKB-UniRule"/>
</dbReference>
<dbReference type="OrthoDB" id="9803397at2"/>
<evidence type="ECO:0000256" key="2">
    <source>
        <dbReference type="ARBA" id="ARBA00001966"/>
    </source>
</evidence>
<organism evidence="14 15">
    <name type="scientific">Paraburkholderia terrae</name>
    <dbReference type="NCBI Taxonomy" id="311230"/>
    <lineage>
        <taxon>Bacteria</taxon>
        <taxon>Pseudomonadati</taxon>
        <taxon>Pseudomonadota</taxon>
        <taxon>Betaproteobacteria</taxon>
        <taxon>Burkholderiales</taxon>
        <taxon>Burkholderiaceae</taxon>
        <taxon>Paraburkholderia</taxon>
    </lineage>
</organism>
<evidence type="ECO:0000256" key="10">
    <source>
        <dbReference type="ARBA" id="ARBA00023004"/>
    </source>
</evidence>
<dbReference type="Proteomes" id="UP000243502">
    <property type="component" value="Chromosome 3"/>
</dbReference>
<name>A0A2I8F1C7_9BURK</name>
<evidence type="ECO:0000256" key="11">
    <source>
        <dbReference type="ARBA" id="ARBA00023014"/>
    </source>
</evidence>
<dbReference type="InterPro" id="IPR050294">
    <property type="entry name" value="RnfB_subfamily"/>
</dbReference>
<dbReference type="GO" id="GO:0051539">
    <property type="term" value="F:4 iron, 4 sulfur cluster binding"/>
    <property type="evidence" value="ECO:0007669"/>
    <property type="project" value="UniProtKB-UniRule"/>
</dbReference>
<comment type="cofactor">
    <cofactor evidence="1">
        <name>[3Fe-4S] cluster</name>
        <dbReference type="ChEBI" id="CHEBI:21137"/>
    </cofactor>
</comment>
<protein>
    <recommendedName>
        <fullName evidence="4 12">Ferredoxin</fullName>
    </recommendedName>
</protein>
<feature type="domain" description="4Fe-4S ferredoxin-type" evidence="13">
    <location>
        <begin position="31"/>
        <end position="60"/>
    </location>
</feature>
<keyword evidence="9 12" id="KW-0249">Electron transport</keyword>
<dbReference type="AlphaFoldDB" id="A0A2I8F1C7"/>
<evidence type="ECO:0000259" key="13">
    <source>
        <dbReference type="PROSITE" id="PS51379"/>
    </source>
</evidence>
<dbReference type="Gene3D" id="3.30.70.20">
    <property type="match status" value="1"/>
</dbReference>
<reference evidence="14 15" key="1">
    <citation type="submission" date="2018-01" db="EMBL/GenBank/DDBJ databases">
        <title>Species boundaries and ecological features among Paraburkholderia terrae DSMZ17804T, P. hospita DSMZ17164T and P. caribensis DSMZ13236T.</title>
        <authorList>
            <person name="Pratama A.A."/>
        </authorList>
    </citation>
    <scope>NUCLEOTIDE SEQUENCE [LARGE SCALE GENOMIC DNA]</scope>
    <source>
        <strain evidence="14 15">DSM 17804</strain>
    </source>
</reference>
<accession>A0A2I8F1C7</accession>
<dbReference type="KEGG" id="pter:C2L65_39740"/>
<dbReference type="Pfam" id="PF00037">
    <property type="entry name" value="Fer4"/>
    <property type="match status" value="1"/>
</dbReference>
<comment type="function">
    <text evidence="3 12">Ferredoxins are iron-sulfur proteins that transfer electrons in a wide variety of metabolic reactions.</text>
</comment>
<keyword evidence="10 12" id="KW-0408">Iron</keyword>
<evidence type="ECO:0000256" key="9">
    <source>
        <dbReference type="ARBA" id="ARBA00022982"/>
    </source>
</evidence>
<comment type="cofactor">
    <cofactor evidence="2 12">
        <name>[4Fe-4S] cluster</name>
        <dbReference type="ChEBI" id="CHEBI:49883"/>
    </cofactor>
</comment>
<evidence type="ECO:0000256" key="6">
    <source>
        <dbReference type="ARBA" id="ARBA00022485"/>
    </source>
</evidence>
<evidence type="ECO:0000256" key="8">
    <source>
        <dbReference type="ARBA" id="ARBA00022737"/>
    </source>
</evidence>
<keyword evidence="6 12" id="KW-0004">4Fe-4S</keyword>
<evidence type="ECO:0000256" key="5">
    <source>
        <dbReference type="ARBA" id="ARBA00022448"/>
    </source>
</evidence>
<dbReference type="GO" id="GO:0046872">
    <property type="term" value="F:metal ion binding"/>
    <property type="evidence" value="ECO:0007669"/>
    <property type="project" value="UniProtKB-UniRule"/>
</dbReference>
<dbReference type="PANTHER" id="PTHR42859">
    <property type="entry name" value="OXIDOREDUCTASE"/>
    <property type="match status" value="1"/>
</dbReference>
<dbReference type="SUPFAM" id="SSF54862">
    <property type="entry name" value="4Fe-4S ferredoxins"/>
    <property type="match status" value="1"/>
</dbReference>
<dbReference type="InterPro" id="IPR000813">
    <property type="entry name" value="7Fe_ferredoxin"/>
</dbReference>
<dbReference type="PRINTS" id="PR00354">
    <property type="entry name" value="7FE8SFRDOXIN"/>
</dbReference>
<evidence type="ECO:0000256" key="3">
    <source>
        <dbReference type="ARBA" id="ARBA00003532"/>
    </source>
</evidence>
<dbReference type="InterPro" id="IPR054830">
    <property type="entry name" value="FdxA_Actino"/>
</dbReference>
<proteinExistence type="predicted"/>
<keyword evidence="11 12" id="KW-0411">Iron-sulfur</keyword>
<gene>
    <name evidence="14" type="ORF">C2L65_39740</name>
</gene>
<dbReference type="NCBIfam" id="NF045480">
    <property type="entry name" value="FdxA_Actino"/>
    <property type="match status" value="1"/>
</dbReference>
<keyword evidence="7 12" id="KW-0479">Metal-binding</keyword>
<evidence type="ECO:0000256" key="7">
    <source>
        <dbReference type="ARBA" id="ARBA00022723"/>
    </source>
</evidence>
<dbReference type="PROSITE" id="PS51379">
    <property type="entry name" value="4FE4S_FER_2"/>
    <property type="match status" value="1"/>
</dbReference>
<evidence type="ECO:0000313" key="14">
    <source>
        <dbReference type="EMBL" id="AUT65646.1"/>
    </source>
</evidence>
<keyword evidence="5 12" id="KW-0813">Transport</keyword>
<evidence type="ECO:0000313" key="15">
    <source>
        <dbReference type="Proteomes" id="UP000243502"/>
    </source>
</evidence>
<evidence type="ECO:0000256" key="12">
    <source>
        <dbReference type="RuleBase" id="RU365098"/>
    </source>
</evidence>
<dbReference type="RefSeq" id="WP_042305272.1">
    <property type="nucleotide sequence ID" value="NZ_AP025258.1"/>
</dbReference>
<dbReference type="InterPro" id="IPR017900">
    <property type="entry name" value="4Fe4S_Fe_S_CS"/>
</dbReference>
<dbReference type="EMBL" id="CP026113">
    <property type="protein sequence ID" value="AUT65646.1"/>
    <property type="molecule type" value="Genomic_DNA"/>
</dbReference>
<dbReference type="PANTHER" id="PTHR42859:SF2">
    <property type="entry name" value="FERREDOXIN"/>
    <property type="match status" value="1"/>
</dbReference>